<dbReference type="Pfam" id="PF21348">
    <property type="entry name" value="RGL11_C"/>
    <property type="match status" value="1"/>
</dbReference>
<dbReference type="Gene3D" id="2.60.40.10">
    <property type="entry name" value="Immunoglobulins"/>
    <property type="match status" value="1"/>
</dbReference>
<dbReference type="CDD" id="cd10318">
    <property type="entry name" value="RGL11"/>
    <property type="match status" value="1"/>
</dbReference>
<keyword evidence="4" id="KW-0456">Lyase</keyword>
<dbReference type="GO" id="GO:0102210">
    <property type="term" value="F:rhamnogalacturonan endolyase activity"/>
    <property type="evidence" value="ECO:0007669"/>
    <property type="project" value="UniProtKB-EC"/>
</dbReference>
<dbReference type="EMBL" id="SIHJ01000001">
    <property type="protein sequence ID" value="TWT37635.1"/>
    <property type="molecule type" value="Genomic_DNA"/>
</dbReference>
<dbReference type="OrthoDB" id="9802318at2"/>
<evidence type="ECO:0000256" key="1">
    <source>
        <dbReference type="SAM" id="MobiDB-lite"/>
    </source>
</evidence>
<organism evidence="4 5">
    <name type="scientific">Posidoniimonas corsicana</name>
    <dbReference type="NCBI Taxonomy" id="1938618"/>
    <lineage>
        <taxon>Bacteria</taxon>
        <taxon>Pseudomonadati</taxon>
        <taxon>Planctomycetota</taxon>
        <taxon>Planctomycetia</taxon>
        <taxon>Pirellulales</taxon>
        <taxon>Lacipirellulaceae</taxon>
        <taxon>Posidoniimonas</taxon>
    </lineage>
</organism>
<dbReference type="InterPro" id="IPR034641">
    <property type="entry name" value="RGL11"/>
</dbReference>
<dbReference type="AlphaFoldDB" id="A0A5C5VIN8"/>
<protein>
    <submittedName>
        <fullName evidence="4">Rhamnogalacturonan endolyase YesW</fullName>
        <ecNumber evidence="4">4.2.2.23</ecNumber>
    </submittedName>
</protein>
<feature type="region of interest" description="Disordered" evidence="1">
    <location>
        <begin position="232"/>
        <end position="253"/>
    </location>
</feature>
<feature type="domain" description="Rhamnogalacturonan lyase family 11 C-terminal" evidence="3">
    <location>
        <begin position="137"/>
        <end position="655"/>
    </location>
</feature>
<evidence type="ECO:0000259" key="3">
    <source>
        <dbReference type="Pfam" id="PF21348"/>
    </source>
</evidence>
<evidence type="ECO:0000313" key="5">
    <source>
        <dbReference type="Proteomes" id="UP000316714"/>
    </source>
</evidence>
<dbReference type="InterPro" id="IPR013783">
    <property type="entry name" value="Ig-like_fold"/>
</dbReference>
<feature type="region of interest" description="Disordered" evidence="1">
    <location>
        <begin position="523"/>
        <end position="551"/>
    </location>
</feature>
<evidence type="ECO:0000259" key="2">
    <source>
        <dbReference type="Pfam" id="PF18370"/>
    </source>
</evidence>
<dbReference type="PANTHER" id="PTHR43118">
    <property type="entry name" value="RHAMNOGALACTURONAN LYASE (EUROFUNG)"/>
    <property type="match status" value="1"/>
</dbReference>
<dbReference type="InterPro" id="IPR041624">
    <property type="entry name" value="RGI_lyase"/>
</dbReference>
<comment type="caution">
    <text evidence="4">The sequence shown here is derived from an EMBL/GenBank/DDBJ whole genome shotgun (WGS) entry which is preliminary data.</text>
</comment>
<dbReference type="SUPFAM" id="SSF69318">
    <property type="entry name" value="Integrin alpha N-terminal domain"/>
    <property type="match status" value="1"/>
</dbReference>
<gene>
    <name evidence="4" type="primary">yesW_3</name>
    <name evidence="4" type="ORF">KOR34_25910</name>
</gene>
<reference evidence="4 5" key="1">
    <citation type="submission" date="2019-02" db="EMBL/GenBank/DDBJ databases">
        <title>Deep-cultivation of Planctomycetes and their phenomic and genomic characterization uncovers novel biology.</title>
        <authorList>
            <person name="Wiegand S."/>
            <person name="Jogler M."/>
            <person name="Boedeker C."/>
            <person name="Pinto D."/>
            <person name="Vollmers J."/>
            <person name="Rivas-Marin E."/>
            <person name="Kohn T."/>
            <person name="Peeters S.H."/>
            <person name="Heuer A."/>
            <person name="Rast P."/>
            <person name="Oberbeckmann S."/>
            <person name="Bunk B."/>
            <person name="Jeske O."/>
            <person name="Meyerdierks A."/>
            <person name="Storesund J.E."/>
            <person name="Kallscheuer N."/>
            <person name="Luecker S."/>
            <person name="Lage O.M."/>
            <person name="Pohl T."/>
            <person name="Merkel B.J."/>
            <person name="Hornburger P."/>
            <person name="Mueller R.-W."/>
            <person name="Bruemmer F."/>
            <person name="Labrenz M."/>
            <person name="Spormann A.M."/>
            <person name="Op Den Camp H."/>
            <person name="Overmann J."/>
            <person name="Amann R."/>
            <person name="Jetten M.S.M."/>
            <person name="Mascher T."/>
            <person name="Medema M.H."/>
            <person name="Devos D.P."/>
            <person name="Kaster A.-K."/>
            <person name="Ovreas L."/>
            <person name="Rohde M."/>
            <person name="Galperin M.Y."/>
            <person name="Jogler C."/>
        </authorList>
    </citation>
    <scope>NUCLEOTIDE SEQUENCE [LARGE SCALE GENOMIC DNA]</scope>
    <source>
        <strain evidence="4 5">KOR34</strain>
    </source>
</reference>
<dbReference type="RefSeq" id="WP_146564957.1">
    <property type="nucleotide sequence ID" value="NZ_SIHJ01000001.1"/>
</dbReference>
<accession>A0A5C5VIN8</accession>
<dbReference type="PANTHER" id="PTHR43118:SF1">
    <property type="entry name" value="RHAMNOGALACTURONAN LYASE (EUROFUNG)"/>
    <property type="match status" value="1"/>
</dbReference>
<sequence>MGSYCFSQRFLPAALVWSLLLGTAADLASGQRWMERLDRGVVAVQNPSGEVFVSWRLLGNDPEGVTFNVWRHVDGKPPEQINDQPLTGGTNAVDPAPAEGAQYSVQAIDGSVDLGASEPTPVWSEGYLEIPIVNTEGYRPGDASVGDLTGDGKPDIVIHQSSRGRDNSFAGITGTPVLEAYTLSGERLWRIDLGKNIREGEHYTQFLVYDLDGDGRAEVMCKTADGTVDGQGKTLGDADKDWRTDQPGSQKHGRILDGPEYLTVFDGRTGAELATTDYVPGRDPIDGWGGIGGNAGNDSYGNRCDRFLACVAYLDGQRPSAVMCRGVYGRIAIAAWDWRDGELTQRWVFDTGPSKPPYRDASPFAGMGGHSLSVADVDADGRDEIVYQAMVVDNDGQGLYSTGLRHGDVMYIADMDPKRPGLEVFSVQENEERAEQFATPGAAMRDARTGEILWSHSPAIDVPQGVAADIDPRHPGFEAWGGPGGLRSVQGEQIGDAPRSRGWTMWWDADPLREFLSVGRSFDGRGRRGRRRPPEATTANAAEQQTGFRGRPTEVQKWDWEAGQLKPVQTLPGVSFSREPCLVGDLLGDWREEVLAVSPDMKSLRLFTTSIPTDLRLRTLLHDPQYRLGLVWQNVAYNKPCYPSFYLADGMTEPSVAPIMVTPVSGEPSK</sequence>
<evidence type="ECO:0000313" key="4">
    <source>
        <dbReference type="EMBL" id="TWT37635.1"/>
    </source>
</evidence>
<feature type="compositionally biased region" description="Low complexity" evidence="1">
    <location>
        <begin position="535"/>
        <end position="546"/>
    </location>
</feature>
<feature type="domain" description="Rhamnogalacturonan I lyase beta-sheet" evidence="2">
    <location>
        <begin position="33"/>
        <end position="123"/>
    </location>
</feature>
<dbReference type="EC" id="4.2.2.23" evidence="4"/>
<dbReference type="Proteomes" id="UP000316714">
    <property type="component" value="Unassembled WGS sequence"/>
</dbReference>
<proteinExistence type="predicted"/>
<keyword evidence="5" id="KW-1185">Reference proteome</keyword>
<name>A0A5C5VIN8_9BACT</name>
<dbReference type="InterPro" id="IPR049366">
    <property type="entry name" value="RGL11_C"/>
</dbReference>
<dbReference type="Pfam" id="PF18370">
    <property type="entry name" value="RGI_lyase"/>
    <property type="match status" value="1"/>
</dbReference>
<dbReference type="InterPro" id="IPR028994">
    <property type="entry name" value="Integrin_alpha_N"/>
</dbReference>